<protein>
    <submittedName>
        <fullName evidence="2">KLLA0C16225p</fullName>
    </submittedName>
</protein>
<reference evidence="2 3" key="1">
    <citation type="journal article" date="2004" name="Nature">
        <title>Genome evolution in yeasts.</title>
        <authorList>
            <consortium name="Genolevures"/>
            <person name="Dujon B."/>
            <person name="Sherman D."/>
            <person name="Fischer G."/>
            <person name="Durrens P."/>
            <person name="Casaregola S."/>
            <person name="Lafontaine I."/>
            <person name="de Montigny J."/>
            <person name="Marck C."/>
            <person name="Neuveglise C."/>
            <person name="Talla E."/>
            <person name="Goffard N."/>
            <person name="Frangeul L."/>
            <person name="Aigle M."/>
            <person name="Anthouard V."/>
            <person name="Babour A."/>
            <person name="Barbe V."/>
            <person name="Barnay S."/>
            <person name="Blanchin S."/>
            <person name="Beckerich J.M."/>
            <person name="Beyne E."/>
            <person name="Bleykasten C."/>
            <person name="Boisrame A."/>
            <person name="Boyer J."/>
            <person name="Cattolico L."/>
            <person name="Confanioleri F."/>
            <person name="de Daruvar A."/>
            <person name="Despons L."/>
            <person name="Fabre E."/>
            <person name="Fairhead C."/>
            <person name="Ferry-Dumazet H."/>
            <person name="Groppi A."/>
            <person name="Hantraye F."/>
            <person name="Hennequin C."/>
            <person name="Jauniaux N."/>
            <person name="Joyet P."/>
            <person name="Kachouri R."/>
            <person name="Kerrest A."/>
            <person name="Koszul R."/>
            <person name="Lemaire M."/>
            <person name="Lesur I."/>
            <person name="Ma L."/>
            <person name="Muller H."/>
            <person name="Nicaud J.M."/>
            <person name="Nikolski M."/>
            <person name="Oztas S."/>
            <person name="Ozier-Kalogeropoulos O."/>
            <person name="Pellenz S."/>
            <person name="Potier S."/>
            <person name="Richard G.F."/>
            <person name="Straub M.L."/>
            <person name="Suleau A."/>
            <person name="Swennene D."/>
            <person name="Tekaia F."/>
            <person name="Wesolowski-Louvel M."/>
            <person name="Westhof E."/>
            <person name="Wirth B."/>
            <person name="Zeniou-Meyer M."/>
            <person name="Zivanovic I."/>
            <person name="Bolotin-Fukuhara M."/>
            <person name="Thierry A."/>
            <person name="Bouchier C."/>
            <person name="Caudron B."/>
            <person name="Scarpelli C."/>
            <person name="Gaillardin C."/>
            <person name="Weissenbach J."/>
            <person name="Wincker P."/>
            <person name="Souciet J.L."/>
        </authorList>
    </citation>
    <scope>NUCLEOTIDE SEQUENCE [LARGE SCALE GENOMIC DNA]</scope>
    <source>
        <strain evidence="3">ATCC 8585 / CBS 2359 / DSM 70799 / NBRC 1267 / NRRL Y-1140 / WM37</strain>
    </source>
</reference>
<dbReference type="Proteomes" id="UP000000598">
    <property type="component" value="Chromosome C"/>
</dbReference>
<dbReference type="RefSeq" id="XP_452925.1">
    <property type="nucleotide sequence ID" value="XM_452925.1"/>
</dbReference>
<dbReference type="InParanoid" id="Q6CT14"/>
<dbReference type="GeneID" id="2892524"/>
<dbReference type="FunCoup" id="Q6CT14">
    <property type="interactions" value="55"/>
</dbReference>
<sequence>MSNILHKFADKLTGDDNNDQRVDEQGNRLNSQQQSHGRQTDMGYSNKPSQQSGMGSMGRGSQQESTGRFDDDELSGGRQTRSKNKMSSQAKDHYDEYDDDFNQGSNTSGGRQKYSSEQMGFETSQGSRQQQGGLGSQGLSGQKAGNAHIPGTPSGARTEDYTSRTNPGSGATGGQRNNQFSNDNW</sequence>
<name>Q6CT14_KLULA</name>
<evidence type="ECO:0000313" key="2">
    <source>
        <dbReference type="EMBL" id="CAH01776.1"/>
    </source>
</evidence>
<feature type="compositionally biased region" description="Basic and acidic residues" evidence="1">
    <location>
        <begin position="7"/>
        <end position="26"/>
    </location>
</feature>
<proteinExistence type="predicted"/>
<gene>
    <name evidence="2" type="ORF">KLLA0_C16225g</name>
</gene>
<evidence type="ECO:0000256" key="1">
    <source>
        <dbReference type="SAM" id="MobiDB-lite"/>
    </source>
</evidence>
<keyword evidence="3" id="KW-1185">Reference proteome</keyword>
<feature type="region of interest" description="Disordered" evidence="1">
    <location>
        <begin position="1"/>
        <end position="185"/>
    </location>
</feature>
<evidence type="ECO:0000313" key="3">
    <source>
        <dbReference type="Proteomes" id="UP000000598"/>
    </source>
</evidence>
<accession>Q6CT14</accession>
<dbReference type="KEGG" id="kla:KLLA0_C16225g"/>
<feature type="compositionally biased region" description="Polar residues" evidence="1">
    <location>
        <begin position="163"/>
        <end position="185"/>
    </location>
</feature>
<dbReference type="HOGENOM" id="CLU_1461528_0_0_1"/>
<dbReference type="PaxDb" id="284590-Q6CT14"/>
<dbReference type="AlphaFoldDB" id="Q6CT14"/>
<dbReference type="EMBL" id="CR382123">
    <property type="protein sequence ID" value="CAH01776.1"/>
    <property type="molecule type" value="Genomic_DNA"/>
</dbReference>
<organism evidence="2 3">
    <name type="scientific">Kluyveromyces lactis (strain ATCC 8585 / CBS 2359 / DSM 70799 / NBRC 1267 / NRRL Y-1140 / WM37)</name>
    <name type="common">Yeast</name>
    <name type="synonym">Candida sphaerica</name>
    <dbReference type="NCBI Taxonomy" id="284590"/>
    <lineage>
        <taxon>Eukaryota</taxon>
        <taxon>Fungi</taxon>
        <taxon>Dikarya</taxon>
        <taxon>Ascomycota</taxon>
        <taxon>Saccharomycotina</taxon>
        <taxon>Saccharomycetes</taxon>
        <taxon>Saccharomycetales</taxon>
        <taxon>Saccharomycetaceae</taxon>
        <taxon>Kluyveromyces</taxon>
    </lineage>
</organism>
<feature type="compositionally biased region" description="Low complexity" evidence="1">
    <location>
        <begin position="49"/>
        <end position="63"/>
    </location>
</feature>
<feature type="compositionally biased region" description="Polar residues" evidence="1">
    <location>
        <begin position="27"/>
        <end position="48"/>
    </location>
</feature>
<feature type="compositionally biased region" description="Polar residues" evidence="1">
    <location>
        <begin position="102"/>
        <end position="123"/>
    </location>
</feature>